<proteinExistence type="predicted"/>
<accession>F4RNB0</accession>
<evidence type="ECO:0000256" key="1">
    <source>
        <dbReference type="PROSITE-ProRule" id="PRU00176"/>
    </source>
</evidence>
<dbReference type="SMART" id="SM00360">
    <property type="entry name" value="RRM"/>
    <property type="match status" value="1"/>
</dbReference>
<dbReference type="HOGENOM" id="CLU_012062_27_1_1"/>
<dbReference type="STRING" id="747676.F4RNB0"/>
<dbReference type="eggNOG" id="KOG0111">
    <property type="taxonomic scope" value="Eukaryota"/>
</dbReference>
<dbReference type="Proteomes" id="UP000001072">
    <property type="component" value="Unassembled WGS sequence"/>
</dbReference>
<feature type="region of interest" description="Disordered" evidence="2">
    <location>
        <begin position="116"/>
        <end position="136"/>
    </location>
</feature>
<dbReference type="AlphaFoldDB" id="F4RNB0"/>
<evidence type="ECO:0000256" key="2">
    <source>
        <dbReference type="SAM" id="MobiDB-lite"/>
    </source>
</evidence>
<protein>
    <recommendedName>
        <fullName evidence="3">RRM domain-containing protein</fullName>
    </recommendedName>
</protein>
<evidence type="ECO:0000259" key="3">
    <source>
        <dbReference type="PROSITE" id="PS50102"/>
    </source>
</evidence>
<dbReference type="OrthoDB" id="407442at2759"/>
<dbReference type="PANTHER" id="PTHR48037">
    <property type="entry name" value="ATPASE E1"/>
    <property type="match status" value="1"/>
</dbReference>
<dbReference type="Pfam" id="PF00076">
    <property type="entry name" value="RRM_1"/>
    <property type="match status" value="1"/>
</dbReference>
<gene>
    <name evidence="4" type="ORF">MELLADRAFT_87443</name>
</gene>
<evidence type="ECO:0000313" key="4">
    <source>
        <dbReference type="EMBL" id="EGG06128.1"/>
    </source>
</evidence>
<feature type="domain" description="RRM" evidence="3">
    <location>
        <begin position="9"/>
        <end position="90"/>
    </location>
</feature>
<dbReference type="VEuPathDB" id="FungiDB:MELLADRAFT_87443"/>
<keyword evidence="1" id="KW-0694">RNA-binding</keyword>
<dbReference type="KEGG" id="mlr:MELLADRAFT_87443"/>
<dbReference type="Gene3D" id="3.30.70.330">
    <property type="match status" value="1"/>
</dbReference>
<dbReference type="GeneID" id="18934525"/>
<dbReference type="InterPro" id="IPR035979">
    <property type="entry name" value="RBD_domain_sf"/>
</dbReference>
<dbReference type="GO" id="GO:0003723">
    <property type="term" value="F:RNA binding"/>
    <property type="evidence" value="ECO:0007669"/>
    <property type="project" value="UniProtKB-UniRule"/>
</dbReference>
<dbReference type="PROSITE" id="PS50102">
    <property type="entry name" value="RRM"/>
    <property type="match status" value="1"/>
</dbReference>
<name>F4RNB0_MELLP</name>
<dbReference type="InterPro" id="IPR000504">
    <property type="entry name" value="RRM_dom"/>
</dbReference>
<organism evidence="5">
    <name type="scientific">Melampsora larici-populina (strain 98AG31 / pathotype 3-4-7)</name>
    <name type="common">Poplar leaf rust fungus</name>
    <dbReference type="NCBI Taxonomy" id="747676"/>
    <lineage>
        <taxon>Eukaryota</taxon>
        <taxon>Fungi</taxon>
        <taxon>Dikarya</taxon>
        <taxon>Basidiomycota</taxon>
        <taxon>Pucciniomycotina</taxon>
        <taxon>Pucciniomycetes</taxon>
        <taxon>Pucciniales</taxon>
        <taxon>Melampsoraceae</taxon>
        <taxon>Melampsora</taxon>
    </lineage>
</organism>
<dbReference type="SUPFAM" id="SSF54928">
    <property type="entry name" value="RNA-binding domain, RBD"/>
    <property type="match status" value="1"/>
</dbReference>
<dbReference type="InterPro" id="IPR012677">
    <property type="entry name" value="Nucleotide-bd_a/b_plait_sf"/>
</dbReference>
<dbReference type="RefSeq" id="XP_007410779.1">
    <property type="nucleotide sequence ID" value="XM_007410717.1"/>
</dbReference>
<keyword evidence="5" id="KW-1185">Reference proteome</keyword>
<dbReference type="EMBL" id="GL883110">
    <property type="protein sequence ID" value="EGG06128.1"/>
    <property type="molecule type" value="Genomic_DNA"/>
</dbReference>
<dbReference type="InParanoid" id="F4RNB0"/>
<dbReference type="PANTHER" id="PTHR48037:SF1">
    <property type="entry name" value="RRM DOMAIN-CONTAINING PROTEIN"/>
    <property type="match status" value="1"/>
</dbReference>
<sequence>MAQAPVERKSIFVGNIPTDIAPEQLQAAFQPFGVITDLHIPPDTQTRTNRNFAFITFSDASSAVDAIDNMHLNTLPSHPLKILKVNLARANNKSGASAGAGQWGSKKAIWDDEQWIKEHALKDSTPTEEPPAVEPV</sequence>
<reference evidence="5" key="1">
    <citation type="journal article" date="2011" name="Proc. Natl. Acad. Sci. U.S.A.">
        <title>Obligate biotrophy features unraveled by the genomic analysis of rust fungi.</title>
        <authorList>
            <person name="Duplessis S."/>
            <person name="Cuomo C.A."/>
            <person name="Lin Y.-C."/>
            <person name="Aerts A."/>
            <person name="Tisserant E."/>
            <person name="Veneault-Fourrey C."/>
            <person name="Joly D.L."/>
            <person name="Hacquard S."/>
            <person name="Amselem J."/>
            <person name="Cantarel B.L."/>
            <person name="Chiu R."/>
            <person name="Coutinho P.M."/>
            <person name="Feau N."/>
            <person name="Field M."/>
            <person name="Frey P."/>
            <person name="Gelhaye E."/>
            <person name="Goldberg J."/>
            <person name="Grabherr M.G."/>
            <person name="Kodira C.D."/>
            <person name="Kohler A."/>
            <person name="Kuees U."/>
            <person name="Lindquist E.A."/>
            <person name="Lucas S.M."/>
            <person name="Mago R."/>
            <person name="Mauceli E."/>
            <person name="Morin E."/>
            <person name="Murat C."/>
            <person name="Pangilinan J.L."/>
            <person name="Park R."/>
            <person name="Pearson M."/>
            <person name="Quesneville H."/>
            <person name="Rouhier N."/>
            <person name="Sakthikumar S."/>
            <person name="Salamov A.A."/>
            <person name="Schmutz J."/>
            <person name="Selles B."/>
            <person name="Shapiro H."/>
            <person name="Tanguay P."/>
            <person name="Tuskan G.A."/>
            <person name="Henrissat B."/>
            <person name="Van de Peer Y."/>
            <person name="Rouze P."/>
            <person name="Ellis J.G."/>
            <person name="Dodds P.N."/>
            <person name="Schein J.E."/>
            <person name="Zhong S."/>
            <person name="Hamelin R.C."/>
            <person name="Grigoriev I.V."/>
            <person name="Szabo L.J."/>
            <person name="Martin F."/>
        </authorList>
    </citation>
    <scope>NUCLEOTIDE SEQUENCE [LARGE SCALE GENOMIC DNA]</scope>
    <source>
        <strain evidence="5">98AG31 / pathotype 3-4-7</strain>
    </source>
</reference>
<dbReference type="SMR" id="F4RNB0"/>
<evidence type="ECO:0000313" key="5">
    <source>
        <dbReference type="Proteomes" id="UP000001072"/>
    </source>
</evidence>